<protein>
    <submittedName>
        <fullName evidence="2">DnaJ domain containing protein</fullName>
    </submittedName>
</protein>
<dbReference type="InterPro" id="IPR024593">
    <property type="entry name" value="DUF3444"/>
</dbReference>
<proteinExistence type="predicted"/>
<dbReference type="Pfam" id="PF11926">
    <property type="entry name" value="DUF3444"/>
    <property type="match status" value="2"/>
</dbReference>
<reference evidence="2" key="1">
    <citation type="journal article" date="2023" name="Science">
        <title>Elucidation of the pathway for biosynthesis of saponin adjuvants from the soapbark tree.</title>
        <authorList>
            <person name="Reed J."/>
            <person name="Orme A."/>
            <person name="El-Demerdash A."/>
            <person name="Owen C."/>
            <person name="Martin L.B.B."/>
            <person name="Misra R.C."/>
            <person name="Kikuchi S."/>
            <person name="Rejzek M."/>
            <person name="Martin A.C."/>
            <person name="Harkess A."/>
            <person name="Leebens-Mack J."/>
            <person name="Louveau T."/>
            <person name="Stephenson M.J."/>
            <person name="Osbourn A."/>
        </authorList>
    </citation>
    <scope>NUCLEOTIDE SEQUENCE</scope>
    <source>
        <strain evidence="2">S10</strain>
    </source>
</reference>
<evidence type="ECO:0000313" key="2">
    <source>
        <dbReference type="EMBL" id="KAJ7945628.1"/>
    </source>
</evidence>
<feature type="domain" description="DUF3444" evidence="1">
    <location>
        <begin position="449"/>
        <end position="636"/>
    </location>
</feature>
<name>A0AAD7P7W7_QUISA</name>
<evidence type="ECO:0000259" key="1">
    <source>
        <dbReference type="Pfam" id="PF11926"/>
    </source>
</evidence>
<sequence length="657" mass="75410">MEIENMYEMNQKKVEALREKWVAGIMMLNEEYFGAREKLLNAQRLYPKLDNIDLMLIICEMLLLAGSIKLSRSEIDYYWVLELIMPSATYSRARCHCEDIVTLMQSIKDEFPGTELAIELVQNAFSTTSDQEKHFGYDFVQETSLADCLIMSKDVSSNQFSAGGDEESASSSESCKDMSPISIAYPDTDKQVNIVDLNESSLEQNLGWHSTLVDQKIPNQDFYNFEEERNVDLFEAGQVWATHYRTNGRKNAVEERWCNAGLPVSSGTFFLDQEIDDNMEAAVFSYECSSSFHGLMNDQFEIYPKRGEIWAIYKDLNVNEWSYCPESLEECEFQLVEMLTDYSEDTGGDCISLLKVCGFTSVFQRLLTAGRPVIFHMVRNSLHFSHKIPAYRILDGLLELDHMAVPNNVIKHIGTQEPLKDISVSDPISITTIEKFPFQELQVESKISKHISSDDFAIGQVWAVYCGKDAMPRQYAQINNMISKSQVCITFLEPEPTCDYESWCIEDLPIACGTFKLGKTNAILEMFQFSHYVKYVQCTTGPCYMIYPQKGEIWAMYRNWNNKWKRTDFDSCQYCIVEVISDLSKDKGIKIMKLERVQDCLTLFHGQWYEGFNLCYTVPEKEILSFSHQIPSYRVPGIGSYGIADSSWHLEPDALPL</sequence>
<evidence type="ECO:0000313" key="3">
    <source>
        <dbReference type="Proteomes" id="UP001163823"/>
    </source>
</evidence>
<comment type="caution">
    <text evidence="2">The sequence shown here is derived from an EMBL/GenBank/DDBJ whole genome shotgun (WGS) entry which is preliminary data.</text>
</comment>
<dbReference type="AlphaFoldDB" id="A0AAD7P7W7"/>
<feature type="domain" description="DUF3444" evidence="1">
    <location>
        <begin position="251"/>
        <end position="393"/>
    </location>
</feature>
<organism evidence="2 3">
    <name type="scientific">Quillaja saponaria</name>
    <name type="common">Soap bark tree</name>
    <dbReference type="NCBI Taxonomy" id="32244"/>
    <lineage>
        <taxon>Eukaryota</taxon>
        <taxon>Viridiplantae</taxon>
        <taxon>Streptophyta</taxon>
        <taxon>Embryophyta</taxon>
        <taxon>Tracheophyta</taxon>
        <taxon>Spermatophyta</taxon>
        <taxon>Magnoliopsida</taxon>
        <taxon>eudicotyledons</taxon>
        <taxon>Gunneridae</taxon>
        <taxon>Pentapetalae</taxon>
        <taxon>rosids</taxon>
        <taxon>fabids</taxon>
        <taxon>Fabales</taxon>
        <taxon>Quillajaceae</taxon>
        <taxon>Quillaja</taxon>
    </lineage>
</organism>
<dbReference type="KEGG" id="qsa:O6P43_030660"/>
<dbReference type="PANTHER" id="PTHR47374:SF10">
    <property type="entry name" value="HEAT SHOCK N-TERMINAL DOMAIN-CONTAINING PROTEIN, PUTATIVE-RELATED"/>
    <property type="match status" value="1"/>
</dbReference>
<gene>
    <name evidence="2" type="ORF">O6P43_030660</name>
</gene>
<keyword evidence="3" id="KW-1185">Reference proteome</keyword>
<dbReference type="Proteomes" id="UP001163823">
    <property type="component" value="Chromosome 13"/>
</dbReference>
<accession>A0AAD7P7W7</accession>
<dbReference type="EMBL" id="JARAOO010000013">
    <property type="protein sequence ID" value="KAJ7945628.1"/>
    <property type="molecule type" value="Genomic_DNA"/>
</dbReference>
<dbReference type="PANTHER" id="PTHR47374">
    <property type="entry name" value="ENDOSOME ANTIGEN-LIKE PROTEIN, PUTATIVE (DUF3444)-RELATED"/>
    <property type="match status" value="1"/>
</dbReference>